<sequence>MKKTILILCIIISQTLISQEIKFGKVSKKELQETFYDKDSSASASYLLKKRRTYFTYNNTSGFLVVSEYHERIKIYTKEGLDYATKKINYYFPESGDRESINSLKGYTFNIEDGKIEKEKLSKKNIFEDRISKFRKEKKITFPAVKIGSVIDVKYTLTSPFWTIEDLNFQYSIPVKRLDYQVETPEYIVFNKRAKGFFSIPVAVSKKSSALTPGSTITFTTTVDKFETEDIKAINPNEPYVGNINNYRGGVSYELSSTQFPNSMFKNYALDWEDVCKTIYKSSAFGVELHKSSYYKEDLNNIISNSSSEIETIARVFTHVKSKLNWNEYYGKYTDKGVRKAYKDGVGNVAEINLILTSMLRSANIDANPVLVSSKNNGIPVFPTLKGFNYVITKVNLANGQYILLDATESYSFPNLLPYRALNWYGKEVLEGGKIRDVKLAPSTVAKDTNFMNITINEEGTVEGMIRKSLSGHLAMFHRKSNNHKKDEEIITELEDKYNIEIDEYNIHNKLDLSKGITQSFKFTSEDFVEEINGKLYINPLLFLALNENPFKSKERSFPIDFVVPWEDKYSISIEIPKGYNVESFPQEIAIGLPDNIGTFKYIMVNDGKKLKLMSQTTFKQNMIGANYYEFVKEFYSQLVKKQSEKIVFIKS</sequence>
<feature type="domain" description="DUF3857" evidence="2">
    <location>
        <begin position="65"/>
        <end position="187"/>
    </location>
</feature>
<dbReference type="RefSeq" id="WP_386107793.1">
    <property type="nucleotide sequence ID" value="NZ_JBHTJR010000047.1"/>
</dbReference>
<dbReference type="Pfam" id="PF12969">
    <property type="entry name" value="DUF3857"/>
    <property type="match status" value="1"/>
</dbReference>
<evidence type="ECO:0000259" key="1">
    <source>
        <dbReference type="Pfam" id="PF01841"/>
    </source>
</evidence>
<dbReference type="Gene3D" id="2.60.120.1130">
    <property type="match status" value="1"/>
</dbReference>
<gene>
    <name evidence="3" type="ORF">ACFQ1U_09770</name>
</gene>
<protein>
    <submittedName>
        <fullName evidence="3">DUF3857 domain-containing protein</fullName>
    </submittedName>
</protein>
<reference evidence="4" key="1">
    <citation type="journal article" date="2019" name="Int. J. Syst. Evol. Microbiol.">
        <title>The Global Catalogue of Microorganisms (GCM) 10K type strain sequencing project: providing services to taxonomists for standard genome sequencing and annotation.</title>
        <authorList>
            <consortium name="The Broad Institute Genomics Platform"/>
            <consortium name="The Broad Institute Genome Sequencing Center for Infectious Disease"/>
            <person name="Wu L."/>
            <person name="Ma J."/>
        </authorList>
    </citation>
    <scope>NUCLEOTIDE SEQUENCE [LARGE SCALE GENOMIC DNA]</scope>
    <source>
        <strain evidence="4">CCUG 60527</strain>
    </source>
</reference>
<proteinExistence type="predicted"/>
<accession>A0ABW3JSW8</accession>
<name>A0ABW3JSW8_9FLAO</name>
<comment type="caution">
    <text evidence="3">The sequence shown here is derived from an EMBL/GenBank/DDBJ whole genome shotgun (WGS) entry which is preliminary data.</text>
</comment>
<evidence type="ECO:0000259" key="2">
    <source>
        <dbReference type="Pfam" id="PF12969"/>
    </source>
</evidence>
<evidence type="ECO:0000313" key="4">
    <source>
        <dbReference type="Proteomes" id="UP001597062"/>
    </source>
</evidence>
<dbReference type="InterPro" id="IPR024618">
    <property type="entry name" value="DUF3857"/>
</dbReference>
<dbReference type="Proteomes" id="UP001597062">
    <property type="component" value="Unassembled WGS sequence"/>
</dbReference>
<dbReference type="EMBL" id="JBHTJR010000047">
    <property type="protein sequence ID" value="MFD0993489.1"/>
    <property type="molecule type" value="Genomic_DNA"/>
</dbReference>
<dbReference type="Gene3D" id="3.10.620.30">
    <property type="match status" value="1"/>
</dbReference>
<dbReference type="Gene3D" id="2.60.40.3140">
    <property type="match status" value="1"/>
</dbReference>
<dbReference type="Pfam" id="PF01841">
    <property type="entry name" value="Transglut_core"/>
    <property type="match status" value="1"/>
</dbReference>
<organism evidence="3 4">
    <name type="scientific">Tenacibaculum geojense</name>
    <dbReference type="NCBI Taxonomy" id="915352"/>
    <lineage>
        <taxon>Bacteria</taxon>
        <taxon>Pseudomonadati</taxon>
        <taxon>Bacteroidota</taxon>
        <taxon>Flavobacteriia</taxon>
        <taxon>Flavobacteriales</taxon>
        <taxon>Flavobacteriaceae</taxon>
        <taxon>Tenacibaculum</taxon>
    </lineage>
</organism>
<keyword evidence="4" id="KW-1185">Reference proteome</keyword>
<dbReference type="InterPro" id="IPR002931">
    <property type="entry name" value="Transglutaminase-like"/>
</dbReference>
<evidence type="ECO:0000313" key="3">
    <source>
        <dbReference type="EMBL" id="MFD0993489.1"/>
    </source>
</evidence>
<feature type="domain" description="Transglutaminase-like" evidence="1">
    <location>
        <begin position="301"/>
        <end position="406"/>
    </location>
</feature>